<feature type="domain" description="Nitrogen regulatory protein areA GATA-like" evidence="2">
    <location>
        <begin position="54"/>
        <end position="81"/>
    </location>
</feature>
<feature type="compositionally biased region" description="Acidic residues" evidence="1">
    <location>
        <begin position="300"/>
        <end position="317"/>
    </location>
</feature>
<dbReference type="PANTHER" id="PTHR28051">
    <property type="entry name" value="PROTEIN MTL1-RELATED"/>
    <property type="match status" value="1"/>
</dbReference>
<sequence length="851" mass="91793">MSIPLPSTSTSPPPMPLLSVTHNAVPDDSSFDSQPEGQVDYLSHNWREEDVWRSWRSMTRQKNAIANGMRLENASWRTWWKQRNGLKTISPETLNWLKDSDVTWLYGPLHIGRDWTVYSQHKNPRLHAGQRKTSTDALPGPYKTNSTASQTAAPMKPILKRRSTSQLLSFPANHFFLQSDSDACDEDDDSREGDRTRSSAPPPVHTPSDMRGRSFRQNDPAISHNGPRHPSLQTTTSSSEASGSAESERDLSSSSKQSQGGHTKKHISFNTFVEVCVAIEKPKLRRASASPPCDGTISDTYDDEYDSETGCDGEYDEPTSNYYYNHAAGFESDSEDDDDDVLEMRTASSRSHSNSTSSVRPTPLDPEATAPGLRPPVARRLSTDREHVSIALIAPTLLNSTGVGNEFAILPEGSALESPEDVDLVYIPTASYSLSSNEDVYHEESCLGVGSRSTFTYPRSPLPRSPAPGSSPQVSSVDLAPEGVSESMRRTSSGIFFPTQDIVDSPMHIDDMPPQDNVYDYFGGPDLGEDGAAGVAIGRSGSWRRSPRSTSPSPTGSPKAPSLDMPLVVVNKVTDAVEERQERARESSSSRSPVLDRLPEQQASPAYDSASLPSTPVSCYSPASTLVVASTSSNSNLTTLPSSAPITSVCADPLLLSPSDGMPTRGRMPRSPSVGGSTTTGSSTYHSSYSRSRSGSSSRGRSSTRTSSLSDCERSRSRSRGRGTSSPIGSISPTGRAIEIANESGRCRDRQREHESRASRSPRVGGGEEERGRERTGRRLGNSSSPLGVVSSPSRGSSSDGGSYRRQPRSLVLKEPSLEIEICERMPSSPSSVSGSSTETASVSTIGPSQA</sequence>
<dbReference type="PANTHER" id="PTHR28051:SF1">
    <property type="entry name" value="PROTEIN MTL1-RELATED"/>
    <property type="match status" value="1"/>
</dbReference>
<name>A0A5C2S5G0_9APHY</name>
<feature type="region of interest" description="Disordered" evidence="1">
    <location>
        <begin position="539"/>
        <end position="615"/>
    </location>
</feature>
<dbReference type="OrthoDB" id="5563539at2759"/>
<evidence type="ECO:0000313" key="4">
    <source>
        <dbReference type="Proteomes" id="UP000313359"/>
    </source>
</evidence>
<feature type="compositionally biased region" description="Low complexity" evidence="1">
    <location>
        <begin position="779"/>
        <end position="802"/>
    </location>
</feature>
<reference evidence="3" key="1">
    <citation type="journal article" date="2018" name="Genome Biol. Evol.">
        <title>Genomics and development of Lentinus tigrinus, a white-rot wood-decaying mushroom with dimorphic fruiting bodies.</title>
        <authorList>
            <person name="Wu B."/>
            <person name="Xu Z."/>
            <person name="Knudson A."/>
            <person name="Carlson A."/>
            <person name="Chen N."/>
            <person name="Kovaka S."/>
            <person name="LaButti K."/>
            <person name="Lipzen A."/>
            <person name="Pennachio C."/>
            <person name="Riley R."/>
            <person name="Schakwitz W."/>
            <person name="Umezawa K."/>
            <person name="Ohm R.A."/>
            <person name="Grigoriev I.V."/>
            <person name="Nagy L.G."/>
            <person name="Gibbons J."/>
            <person name="Hibbett D."/>
        </authorList>
    </citation>
    <scope>NUCLEOTIDE SEQUENCE [LARGE SCALE GENOMIC DNA]</scope>
    <source>
        <strain evidence="3">ALCF2SS1-6</strain>
    </source>
</reference>
<feature type="region of interest" description="Disordered" evidence="1">
    <location>
        <begin position="125"/>
        <end position="156"/>
    </location>
</feature>
<feature type="compositionally biased region" description="Basic and acidic residues" evidence="1">
    <location>
        <begin position="745"/>
        <end position="758"/>
    </location>
</feature>
<feature type="compositionally biased region" description="Low complexity" evidence="1">
    <location>
        <begin position="827"/>
        <end position="845"/>
    </location>
</feature>
<feature type="region of interest" description="Disordered" evidence="1">
    <location>
        <begin position="458"/>
        <end position="490"/>
    </location>
</feature>
<feature type="compositionally biased region" description="Low complexity" evidence="1">
    <location>
        <begin position="670"/>
        <end position="710"/>
    </location>
</feature>
<feature type="region of interest" description="Disordered" evidence="1">
    <location>
        <begin position="655"/>
        <end position="851"/>
    </location>
</feature>
<dbReference type="EMBL" id="ML122272">
    <property type="protein sequence ID" value="RPD59003.1"/>
    <property type="molecule type" value="Genomic_DNA"/>
</dbReference>
<dbReference type="InterPro" id="IPR013860">
    <property type="entry name" value="AreA_GATA"/>
</dbReference>
<dbReference type="Pfam" id="PF08550">
    <property type="entry name" value="GATA_AreA"/>
    <property type="match status" value="1"/>
</dbReference>
<gene>
    <name evidence="3" type="ORF">L227DRAFT_171705</name>
</gene>
<dbReference type="STRING" id="1328759.A0A5C2S5G0"/>
<evidence type="ECO:0000256" key="1">
    <source>
        <dbReference type="SAM" id="MobiDB-lite"/>
    </source>
</evidence>
<feature type="region of interest" description="Disordered" evidence="1">
    <location>
        <begin position="179"/>
        <end position="264"/>
    </location>
</feature>
<dbReference type="GO" id="GO:0005773">
    <property type="term" value="C:vacuole"/>
    <property type="evidence" value="ECO:0007669"/>
    <property type="project" value="GOC"/>
</dbReference>
<dbReference type="GO" id="GO:0007039">
    <property type="term" value="P:protein catabolic process in the vacuole"/>
    <property type="evidence" value="ECO:0007669"/>
    <property type="project" value="TreeGrafter"/>
</dbReference>
<feature type="compositionally biased region" description="Polar residues" evidence="1">
    <location>
        <begin position="143"/>
        <end position="152"/>
    </location>
</feature>
<feature type="region of interest" description="Disordered" evidence="1">
    <location>
        <begin position="346"/>
        <end position="376"/>
    </location>
</feature>
<feature type="compositionally biased region" description="Acidic residues" evidence="1">
    <location>
        <begin position="182"/>
        <end position="191"/>
    </location>
</feature>
<organism evidence="3 4">
    <name type="scientific">Lentinus tigrinus ALCF2SS1-6</name>
    <dbReference type="NCBI Taxonomy" id="1328759"/>
    <lineage>
        <taxon>Eukaryota</taxon>
        <taxon>Fungi</taxon>
        <taxon>Dikarya</taxon>
        <taxon>Basidiomycota</taxon>
        <taxon>Agaricomycotina</taxon>
        <taxon>Agaricomycetes</taxon>
        <taxon>Polyporales</taxon>
        <taxon>Polyporaceae</taxon>
        <taxon>Lentinus</taxon>
    </lineage>
</organism>
<keyword evidence="4" id="KW-1185">Reference proteome</keyword>
<proteinExistence type="predicted"/>
<feature type="compositionally biased region" description="Basic and acidic residues" evidence="1">
    <location>
        <begin position="575"/>
        <end position="588"/>
    </location>
</feature>
<accession>A0A5C2S5G0</accession>
<feature type="compositionally biased region" description="Low complexity" evidence="1">
    <location>
        <begin position="722"/>
        <end position="736"/>
    </location>
</feature>
<protein>
    <recommendedName>
        <fullName evidence="2">Nitrogen regulatory protein areA GATA-like domain-containing protein</fullName>
    </recommendedName>
</protein>
<dbReference type="GO" id="GO:0042149">
    <property type="term" value="P:cellular response to glucose starvation"/>
    <property type="evidence" value="ECO:0007669"/>
    <property type="project" value="TreeGrafter"/>
</dbReference>
<dbReference type="Proteomes" id="UP000313359">
    <property type="component" value="Unassembled WGS sequence"/>
</dbReference>
<dbReference type="InterPro" id="IPR052292">
    <property type="entry name" value="Glucose_repression_reg"/>
</dbReference>
<dbReference type="AlphaFoldDB" id="A0A5C2S5G0"/>
<evidence type="ECO:0000313" key="3">
    <source>
        <dbReference type="EMBL" id="RPD59003.1"/>
    </source>
</evidence>
<feature type="compositionally biased region" description="Basic and acidic residues" evidence="1">
    <location>
        <begin position="766"/>
        <end position="777"/>
    </location>
</feature>
<feature type="compositionally biased region" description="Low complexity" evidence="1">
    <location>
        <begin position="234"/>
        <end position="245"/>
    </location>
</feature>
<feature type="compositionally biased region" description="Low complexity" evidence="1">
    <location>
        <begin position="539"/>
        <end position="558"/>
    </location>
</feature>
<evidence type="ECO:0000259" key="2">
    <source>
        <dbReference type="Pfam" id="PF08550"/>
    </source>
</evidence>
<feature type="region of interest" description="Disordered" evidence="1">
    <location>
        <begin position="285"/>
        <end position="318"/>
    </location>
</feature>
<feature type="compositionally biased region" description="Low complexity" evidence="1">
    <location>
        <begin position="346"/>
        <end position="362"/>
    </location>
</feature>